<dbReference type="AlphaFoldDB" id="A0A1C7N140"/>
<dbReference type="Proteomes" id="UP000093000">
    <property type="component" value="Unassembled WGS sequence"/>
</dbReference>
<evidence type="ECO:0000313" key="2">
    <source>
        <dbReference type="Proteomes" id="UP000093000"/>
    </source>
</evidence>
<organism evidence="1 2">
    <name type="scientific">Choanephora cucurbitarum</name>
    <dbReference type="NCBI Taxonomy" id="101091"/>
    <lineage>
        <taxon>Eukaryota</taxon>
        <taxon>Fungi</taxon>
        <taxon>Fungi incertae sedis</taxon>
        <taxon>Mucoromycota</taxon>
        <taxon>Mucoromycotina</taxon>
        <taxon>Mucoromycetes</taxon>
        <taxon>Mucorales</taxon>
        <taxon>Mucorineae</taxon>
        <taxon>Choanephoraceae</taxon>
        <taxon>Choanephoroideae</taxon>
        <taxon>Choanephora</taxon>
    </lineage>
</organism>
<protein>
    <submittedName>
        <fullName evidence="1">Uncharacterized protein</fullName>
    </submittedName>
</protein>
<keyword evidence="2" id="KW-1185">Reference proteome</keyword>
<gene>
    <name evidence="1" type="ORF">A0J61_09146</name>
</gene>
<reference evidence="1 2" key="1">
    <citation type="submission" date="2016-03" db="EMBL/GenBank/DDBJ databases">
        <title>Choanephora cucurbitarum.</title>
        <authorList>
            <person name="Min B."/>
            <person name="Park H."/>
            <person name="Park J.-H."/>
            <person name="Shin H.-D."/>
            <person name="Choi I.-G."/>
        </authorList>
    </citation>
    <scope>NUCLEOTIDE SEQUENCE [LARGE SCALE GENOMIC DNA]</scope>
    <source>
        <strain evidence="1 2">KUS-F28377</strain>
    </source>
</reference>
<name>A0A1C7N140_9FUNG</name>
<sequence length="132" mass="15198">MHQHTAAVFVKLKVFLERTKEGVFLCWEWPKFRKLIGFDVQEESFGTKDATPLNFFSCFKNSSFLCLGELHLWGHNVARQLWNLISSGNDGKNRTQNVLFLKKKKREQTGQIMNKAKKNASDEAFEGALMGK</sequence>
<proteinExistence type="predicted"/>
<evidence type="ECO:0000313" key="1">
    <source>
        <dbReference type="EMBL" id="OBZ82807.1"/>
    </source>
</evidence>
<comment type="caution">
    <text evidence="1">The sequence shown here is derived from an EMBL/GenBank/DDBJ whole genome shotgun (WGS) entry which is preliminary data.</text>
</comment>
<dbReference type="InParanoid" id="A0A1C7N140"/>
<dbReference type="OrthoDB" id="2289822at2759"/>
<dbReference type="EMBL" id="LUGH01000783">
    <property type="protein sequence ID" value="OBZ82807.1"/>
    <property type="molecule type" value="Genomic_DNA"/>
</dbReference>
<accession>A0A1C7N140</accession>